<dbReference type="AlphaFoldDB" id="A0A1R1Y737"/>
<reference evidence="2" key="1">
    <citation type="submission" date="2017-01" db="EMBL/GenBank/DDBJ databases">
        <authorList>
            <person name="Wang Y."/>
            <person name="White M."/>
            <person name="Kvist S."/>
            <person name="Moncalvo J.-M."/>
        </authorList>
    </citation>
    <scope>NUCLEOTIDE SEQUENCE [LARGE SCALE GENOMIC DNA]</scope>
    <source>
        <strain evidence="2">ID-206-W2</strain>
    </source>
</reference>
<sequence>MMEHIAETQAPASQNQVKVLNELVQQLLRENERNQEP</sequence>
<name>A0A1R1Y737_9FUNG</name>
<evidence type="ECO:0000313" key="1">
    <source>
        <dbReference type="EMBL" id="OMJ22771.1"/>
    </source>
</evidence>
<organism evidence="1 2">
    <name type="scientific">Smittium culicis</name>
    <dbReference type="NCBI Taxonomy" id="133412"/>
    <lineage>
        <taxon>Eukaryota</taxon>
        <taxon>Fungi</taxon>
        <taxon>Fungi incertae sedis</taxon>
        <taxon>Zoopagomycota</taxon>
        <taxon>Kickxellomycotina</taxon>
        <taxon>Harpellomycetes</taxon>
        <taxon>Harpellales</taxon>
        <taxon>Legeriomycetaceae</taxon>
        <taxon>Smittium</taxon>
    </lineage>
</organism>
<keyword evidence="2" id="KW-1185">Reference proteome</keyword>
<accession>A0A1R1Y737</accession>
<evidence type="ECO:0000313" key="2">
    <source>
        <dbReference type="Proteomes" id="UP000187429"/>
    </source>
</evidence>
<protein>
    <submittedName>
        <fullName evidence="1">Uncharacterized protein</fullName>
    </submittedName>
</protein>
<dbReference type="EMBL" id="LSSM01002171">
    <property type="protein sequence ID" value="OMJ22771.1"/>
    <property type="molecule type" value="Genomic_DNA"/>
</dbReference>
<gene>
    <name evidence="1" type="ORF">AYI69_g5268</name>
</gene>
<comment type="caution">
    <text evidence="1">The sequence shown here is derived from an EMBL/GenBank/DDBJ whole genome shotgun (WGS) entry which is preliminary data.</text>
</comment>
<feature type="non-terminal residue" evidence="1">
    <location>
        <position position="37"/>
    </location>
</feature>
<proteinExistence type="predicted"/>
<dbReference type="Proteomes" id="UP000187429">
    <property type="component" value="Unassembled WGS sequence"/>
</dbReference>